<dbReference type="PANTHER" id="PTHR10758:SF1">
    <property type="entry name" value="COP9 SIGNALOSOME COMPLEX SUBUNIT 3"/>
    <property type="match status" value="1"/>
</dbReference>
<reference evidence="4 7" key="4">
    <citation type="journal article" date="2024" name="Microbiol. Resour. Announc.">
        <title>Genome annotations for the ascomycete fungi Trichoderma harzianum, Trichoderma aggressivum, and Purpureocillium lilacinum.</title>
        <authorList>
            <person name="Beijen E.P.W."/>
            <person name="Ohm R.A."/>
        </authorList>
    </citation>
    <scope>NUCLEOTIDE SEQUENCE [LARGE SCALE GENOMIC DNA]</scope>
    <source>
        <strain evidence="4 7">CBS 150709</strain>
    </source>
</reference>
<feature type="domain" description="COP9 signalosome complex subunit 3 N-terminal helical repeats" evidence="3">
    <location>
        <begin position="167"/>
        <end position="399"/>
    </location>
</feature>
<dbReference type="Proteomes" id="UP001287286">
    <property type="component" value="Unassembled WGS sequence"/>
</dbReference>
<evidence type="ECO:0000313" key="5">
    <source>
        <dbReference type="EMBL" id="PWI75144.1"/>
    </source>
</evidence>
<gene>
    <name evidence="5" type="ORF">PCL_05802</name>
    <name evidence="4" type="ORF">Purlil1_5980</name>
</gene>
<dbReference type="InterPro" id="IPR050756">
    <property type="entry name" value="CSN3"/>
</dbReference>
<proteinExistence type="predicted"/>
<dbReference type="InterPro" id="IPR055089">
    <property type="entry name" value="COP9_N"/>
</dbReference>
<name>A0A2U3EKW1_PURLI</name>
<protein>
    <submittedName>
        <fullName evidence="5">COP9 signalosome complex subunit 3</fullName>
    </submittedName>
</protein>
<comment type="caution">
    <text evidence="5">The sequence shown here is derived from an EMBL/GenBank/DDBJ whole genome shotgun (WGS) entry which is preliminary data.</text>
</comment>
<feature type="compositionally biased region" description="Pro residues" evidence="2">
    <location>
        <begin position="34"/>
        <end position="51"/>
    </location>
</feature>
<evidence type="ECO:0000313" key="6">
    <source>
        <dbReference type="Proteomes" id="UP000245956"/>
    </source>
</evidence>
<evidence type="ECO:0000256" key="1">
    <source>
        <dbReference type="ARBA" id="ARBA00022490"/>
    </source>
</evidence>
<feature type="region of interest" description="Disordered" evidence="2">
    <location>
        <begin position="33"/>
        <end position="65"/>
    </location>
</feature>
<dbReference type="Proteomes" id="UP000245956">
    <property type="component" value="Unassembled WGS sequence"/>
</dbReference>
<dbReference type="PANTHER" id="PTHR10758">
    <property type="entry name" value="26S PROTEASOME NON-ATPASE REGULATORY SUBUNIT 3/COP9 SIGNALOSOME COMPLEX SUBUNIT 3"/>
    <property type="match status" value="1"/>
</dbReference>
<reference evidence="5 6" key="2">
    <citation type="journal article" date="2016" name="Front. Microbiol.">
        <title>Genome and transcriptome sequences reveal the specific parasitism of the nematophagous Purpureocillium lilacinum 36-1.</title>
        <authorList>
            <person name="Xie J."/>
            <person name="Li S."/>
            <person name="Mo C."/>
            <person name="Xiao X."/>
            <person name="Peng D."/>
            <person name="Wang G."/>
            <person name="Xiao Y."/>
        </authorList>
    </citation>
    <scope>NUCLEOTIDE SEQUENCE [LARGE SCALE GENOMIC DNA]</scope>
    <source>
        <strain evidence="5 6">36-1</strain>
    </source>
</reference>
<dbReference type="Pfam" id="PF22788">
    <property type="entry name" value="COP9_hel_rpt"/>
    <property type="match status" value="1"/>
</dbReference>
<dbReference type="EMBL" id="JAWRVI010000018">
    <property type="protein sequence ID" value="KAK4089877.1"/>
    <property type="molecule type" value="Genomic_DNA"/>
</dbReference>
<accession>A0A2U3EKW1</accession>
<dbReference type="GO" id="GO:0008180">
    <property type="term" value="C:COP9 signalosome"/>
    <property type="evidence" value="ECO:0007669"/>
    <property type="project" value="TreeGrafter"/>
</dbReference>
<evidence type="ECO:0000256" key="2">
    <source>
        <dbReference type="SAM" id="MobiDB-lite"/>
    </source>
</evidence>
<dbReference type="EMBL" id="LCWV01000002">
    <property type="protein sequence ID" value="PWI75144.1"/>
    <property type="molecule type" value="Genomic_DNA"/>
</dbReference>
<evidence type="ECO:0000313" key="4">
    <source>
        <dbReference type="EMBL" id="KAK4089877.1"/>
    </source>
</evidence>
<sequence length="604" mass="66938">MLRDCLGALGVPPGRLQALERIHAGGCCWTQDPLGPPPPSFELQPQHPPPTTTTRLPFASQPAPRRRRWTFTSGRRRLFLSTACGSALAPTSRSSRVADENVPQEPALARTKTLPRRGIVIPAQQPPAHARGVLAQIQDGKSQGSHYVSALGNLPREARAAVSDVPDEFLDELDLEHNSIGYFFVFDILLSERNEATDERPPLLEKLLVFLMSFDPVQIRYVIGPFLALLERIVRGELYSPLVAVDLATTALLRIDPDGSTFTPLHHILAINAFATNAVEPALKLLGADILFYPGMTNSKDTRPLCDPDVPPSAFMPSATARSGTITSAKVLEYELLCGMAYMERRDWASARTALERVITYPCKDRGASAIMVAAHKKWLLVGLMHEGKAPSLPAHTPQGAQSAYQLLNKRYSSFASLFDTFKQAELKEEFESNQDAWAEDANTELIAEVMAAYQKWQIINLRKVYLRVSISEVRSSTVDARTGQRLPDDQAALALVRDMIQSNMVQGSVEDGPTAGESYLHFPHTDTLSERDFAIEVARSHRSVEHLSSLYRATNKRLSSNKDYLRHVSQEQKRAKMDREGDAAVELEQIEDEDLMTGVMAHV</sequence>
<dbReference type="AlphaFoldDB" id="A0A2U3EKW1"/>
<evidence type="ECO:0000313" key="7">
    <source>
        <dbReference type="Proteomes" id="UP001287286"/>
    </source>
</evidence>
<dbReference type="GO" id="GO:0006511">
    <property type="term" value="P:ubiquitin-dependent protein catabolic process"/>
    <property type="evidence" value="ECO:0007669"/>
    <property type="project" value="TreeGrafter"/>
</dbReference>
<reference evidence="4" key="3">
    <citation type="submission" date="2023-11" db="EMBL/GenBank/DDBJ databases">
        <authorList>
            <person name="Beijen E."/>
            <person name="Ohm R.A."/>
        </authorList>
    </citation>
    <scope>NUCLEOTIDE SEQUENCE</scope>
    <source>
        <strain evidence="4">CBS 150709</strain>
    </source>
</reference>
<keyword evidence="1" id="KW-0963">Cytoplasm</keyword>
<evidence type="ECO:0000259" key="3">
    <source>
        <dbReference type="Pfam" id="PF22788"/>
    </source>
</evidence>
<keyword evidence="7" id="KW-1185">Reference proteome</keyword>
<organism evidence="5 6">
    <name type="scientific">Purpureocillium lilacinum</name>
    <name type="common">Paecilomyces lilacinus</name>
    <dbReference type="NCBI Taxonomy" id="33203"/>
    <lineage>
        <taxon>Eukaryota</taxon>
        <taxon>Fungi</taxon>
        <taxon>Dikarya</taxon>
        <taxon>Ascomycota</taxon>
        <taxon>Pezizomycotina</taxon>
        <taxon>Sordariomycetes</taxon>
        <taxon>Hypocreomycetidae</taxon>
        <taxon>Hypocreales</taxon>
        <taxon>Ophiocordycipitaceae</taxon>
        <taxon>Purpureocillium</taxon>
    </lineage>
</organism>
<reference evidence="5" key="1">
    <citation type="submission" date="2015-05" db="EMBL/GenBank/DDBJ databases">
        <authorList>
            <person name="Wang D.B."/>
            <person name="Wang M."/>
        </authorList>
    </citation>
    <scope>NUCLEOTIDE SEQUENCE</scope>
    <source>
        <strain evidence="5">36-1</strain>
    </source>
</reference>